<accession>A0ABY6ITU9</accession>
<name>A0ABY6ITU9_9HYPH</name>
<sequence>MRFIGTQLDMSSFRQARLEDCVFSECSLRQADLRQTTLSSTDMRGSDLSEANFNGAILDNADLRDATLLGLDVTQLTSFEGLKVSADQLTDIVRPLGIRVFPRAR</sequence>
<keyword evidence="2" id="KW-1185">Reference proteome</keyword>
<proteinExistence type="predicted"/>
<dbReference type="Proteomes" id="UP001163882">
    <property type="component" value="Chromosome"/>
</dbReference>
<dbReference type="Pfam" id="PF13599">
    <property type="entry name" value="Pentapeptide_4"/>
    <property type="match status" value="1"/>
</dbReference>
<gene>
    <name evidence="1" type="ORF">OF122_09750</name>
</gene>
<reference evidence="1" key="1">
    <citation type="submission" date="2022-10" db="EMBL/GenBank/DDBJ databases">
        <title>YIM 151497 complete genome.</title>
        <authorList>
            <person name="Chen X."/>
        </authorList>
    </citation>
    <scope>NUCLEOTIDE SEQUENCE</scope>
    <source>
        <strain evidence="1">YIM 151497</strain>
    </source>
</reference>
<dbReference type="EMBL" id="CP107716">
    <property type="protein sequence ID" value="UYQ74020.1"/>
    <property type="molecule type" value="Genomic_DNA"/>
</dbReference>
<evidence type="ECO:0000313" key="2">
    <source>
        <dbReference type="Proteomes" id="UP001163882"/>
    </source>
</evidence>
<evidence type="ECO:0000313" key="1">
    <source>
        <dbReference type="EMBL" id="UYQ74020.1"/>
    </source>
</evidence>
<organism evidence="1 2">
    <name type="scientific">Pelagibacterium flavum</name>
    <dbReference type="NCBI Taxonomy" id="2984530"/>
    <lineage>
        <taxon>Bacteria</taxon>
        <taxon>Pseudomonadati</taxon>
        <taxon>Pseudomonadota</taxon>
        <taxon>Alphaproteobacteria</taxon>
        <taxon>Hyphomicrobiales</taxon>
        <taxon>Devosiaceae</taxon>
        <taxon>Pelagibacterium</taxon>
    </lineage>
</organism>
<dbReference type="SUPFAM" id="SSF141571">
    <property type="entry name" value="Pentapeptide repeat-like"/>
    <property type="match status" value="1"/>
</dbReference>
<dbReference type="InterPro" id="IPR051082">
    <property type="entry name" value="Pentapeptide-BTB/POZ_domain"/>
</dbReference>
<dbReference type="PANTHER" id="PTHR14136">
    <property type="entry name" value="BTB_POZ DOMAIN-CONTAINING PROTEIN KCTD9"/>
    <property type="match status" value="1"/>
</dbReference>
<dbReference type="InterPro" id="IPR001646">
    <property type="entry name" value="5peptide_repeat"/>
</dbReference>
<dbReference type="PANTHER" id="PTHR14136:SF17">
    <property type="entry name" value="BTB_POZ DOMAIN-CONTAINING PROTEIN KCTD9"/>
    <property type="match status" value="1"/>
</dbReference>
<dbReference type="Gene3D" id="2.160.20.80">
    <property type="entry name" value="E3 ubiquitin-protein ligase SopA"/>
    <property type="match status" value="1"/>
</dbReference>
<protein>
    <submittedName>
        <fullName evidence="1">Pentapeptide repeat-containing protein</fullName>
    </submittedName>
</protein>